<accession>A0A5C4T8P6</accession>
<organism evidence="5 6">
    <name type="scientific">Paenibacillus hemerocallicola</name>
    <dbReference type="NCBI Taxonomy" id="1172614"/>
    <lineage>
        <taxon>Bacteria</taxon>
        <taxon>Bacillati</taxon>
        <taxon>Bacillota</taxon>
        <taxon>Bacilli</taxon>
        <taxon>Bacillales</taxon>
        <taxon>Paenibacillaceae</taxon>
        <taxon>Paenibacillus</taxon>
    </lineage>
</organism>
<keyword evidence="3 4" id="KW-0810">Translation regulation</keyword>
<dbReference type="InterPro" id="IPR003775">
    <property type="entry name" value="Flagellar_assembly_factor_FliW"/>
</dbReference>
<comment type="similarity">
    <text evidence="4">Belongs to the FliW family.</text>
</comment>
<comment type="subunit">
    <text evidence="4">Interacts with translational regulator CsrA and flagellin(s).</text>
</comment>
<dbReference type="RefSeq" id="WP_139603828.1">
    <property type="nucleotide sequence ID" value="NZ_VDCQ01000026.1"/>
</dbReference>
<dbReference type="SUPFAM" id="SSF141457">
    <property type="entry name" value="BH3618-like"/>
    <property type="match status" value="1"/>
</dbReference>
<dbReference type="Pfam" id="PF02623">
    <property type="entry name" value="FliW"/>
    <property type="match status" value="1"/>
</dbReference>
<evidence type="ECO:0000256" key="4">
    <source>
        <dbReference type="HAMAP-Rule" id="MF_01185"/>
    </source>
</evidence>
<dbReference type="InterPro" id="IPR024046">
    <property type="entry name" value="Flagellar_assmbl_FliW_dom_sf"/>
</dbReference>
<evidence type="ECO:0000313" key="6">
    <source>
        <dbReference type="Proteomes" id="UP000307943"/>
    </source>
</evidence>
<comment type="caution">
    <text evidence="5">The sequence shown here is derived from an EMBL/GenBank/DDBJ whole genome shotgun (WGS) entry which is preliminary data.</text>
</comment>
<keyword evidence="2 4" id="KW-1005">Bacterial flagellum biogenesis</keyword>
<dbReference type="HAMAP" id="MF_01185">
    <property type="entry name" value="FliW"/>
    <property type="match status" value="1"/>
</dbReference>
<keyword evidence="6" id="KW-1185">Reference proteome</keyword>
<dbReference type="AlphaFoldDB" id="A0A5C4T8P6"/>
<dbReference type="PANTHER" id="PTHR39190:SF1">
    <property type="entry name" value="FLAGELLAR ASSEMBLY FACTOR FLIW"/>
    <property type="match status" value="1"/>
</dbReference>
<dbReference type="GO" id="GO:0044780">
    <property type="term" value="P:bacterial-type flagellum assembly"/>
    <property type="evidence" value="ECO:0007669"/>
    <property type="project" value="UniProtKB-UniRule"/>
</dbReference>
<gene>
    <name evidence="4" type="primary">fliW</name>
    <name evidence="5" type="ORF">FE784_19145</name>
</gene>
<dbReference type="Proteomes" id="UP000307943">
    <property type="component" value="Unassembled WGS sequence"/>
</dbReference>
<dbReference type="GO" id="GO:0005737">
    <property type="term" value="C:cytoplasm"/>
    <property type="evidence" value="ECO:0007669"/>
    <property type="project" value="UniProtKB-SubCell"/>
</dbReference>
<protein>
    <recommendedName>
        <fullName evidence="4">Flagellar assembly factor FliW</fullName>
    </recommendedName>
</protein>
<evidence type="ECO:0000256" key="3">
    <source>
        <dbReference type="ARBA" id="ARBA00022845"/>
    </source>
</evidence>
<dbReference type="PANTHER" id="PTHR39190">
    <property type="entry name" value="FLAGELLAR ASSEMBLY FACTOR FLIW"/>
    <property type="match status" value="1"/>
</dbReference>
<dbReference type="GO" id="GO:0006417">
    <property type="term" value="P:regulation of translation"/>
    <property type="evidence" value="ECO:0007669"/>
    <property type="project" value="UniProtKB-KW"/>
</dbReference>
<comment type="subcellular location">
    <subcellularLocation>
        <location evidence="4">Cytoplasm</location>
    </subcellularLocation>
</comment>
<dbReference type="EMBL" id="VDCQ01000026">
    <property type="protein sequence ID" value="TNJ64757.1"/>
    <property type="molecule type" value="Genomic_DNA"/>
</dbReference>
<keyword evidence="5" id="KW-0966">Cell projection</keyword>
<evidence type="ECO:0000256" key="2">
    <source>
        <dbReference type="ARBA" id="ARBA00022795"/>
    </source>
</evidence>
<dbReference type="OrthoDB" id="9801235at2"/>
<dbReference type="Gene3D" id="2.30.290.10">
    <property type="entry name" value="BH3618-like"/>
    <property type="match status" value="1"/>
</dbReference>
<keyword evidence="5" id="KW-0969">Cilium</keyword>
<keyword evidence="1 4" id="KW-0963">Cytoplasm</keyword>
<keyword evidence="4" id="KW-0143">Chaperone</keyword>
<name>A0A5C4T8P6_9BACL</name>
<evidence type="ECO:0000313" key="5">
    <source>
        <dbReference type="EMBL" id="TNJ64757.1"/>
    </source>
</evidence>
<proteinExistence type="inferred from homology"/>
<keyword evidence="5" id="KW-0282">Flagellum</keyword>
<dbReference type="NCBIfam" id="NF009793">
    <property type="entry name" value="PRK13285.1-1"/>
    <property type="match status" value="1"/>
</dbReference>
<sequence length="156" mass="17269">MILRTRDFGEIEAQEQDIYRFAGGIPGFEDRTAFIMLQAGEGSSFYYLQSVEEEALSFVLTDPFFFFPDYEVELSDSVKEELEIGDRAEVVVLAVVSVRERIADATVNLLAPVVFNKSKRSGKQIILAGSKYSTKHRLMPETEAAGSTAAALSEEG</sequence>
<evidence type="ECO:0000256" key="1">
    <source>
        <dbReference type="ARBA" id="ARBA00022490"/>
    </source>
</evidence>
<reference evidence="5 6" key="1">
    <citation type="submission" date="2019-05" db="EMBL/GenBank/DDBJ databases">
        <title>We sequenced the genome of Paenibacillus hemerocallicola KCTC 33185 for further insight into its adaptation and study the phylogeny of Paenibacillus.</title>
        <authorList>
            <person name="Narsing Rao M.P."/>
        </authorList>
    </citation>
    <scope>NUCLEOTIDE SEQUENCE [LARGE SCALE GENOMIC DNA]</scope>
    <source>
        <strain evidence="5 6">KCTC 33185</strain>
    </source>
</reference>
<comment type="function">
    <text evidence="4">Acts as an anti-CsrA protein, binds CsrA and prevents it from repressing translation of its target genes, one of which is flagellin. Binds to flagellin and participates in the assembly of the flagellum.</text>
</comment>